<sequence length="436" mass="47339">MNDKSKETAGLHALYEDDPVTADLKVFGRVANQDRRGFLRGAGLTSMAALLGVSFIPYHRNMPQGLIPAAMADDTTPFSIEGKEGLTILNDRPVNAETPAHLLDDAVTPTSRHFIRNNGIPPVVVDADSWQLSIDGLVEKPLTLSIKDLRDKFEVVTRPVVVECGGNGRAAFDPPASGNQWTYGAVACAEWTGVRLADVLQAAGVQSGAVYTAHHSADKHLSGQAGKEAISRGVPIAKAMDPNNLLAFAMNGQPIHPMNGAPLRLIIPGWPGSCSQKWLQRINIRDQVHDGAKMTGTAYRVPRHPVAAGEKVAKEDFLIIERMPVKSLITHPATGTALSDRSLEVRGNAWSGERKITRVDISIDFGATWITAELGDQPNFGAWQRFKAQVMFPEPGYYEVWAKATDDMGVSQPFGIAWNPKGYLNNSMHRVAVRVS</sequence>
<protein>
    <submittedName>
        <fullName evidence="8">Sulfite oxidase</fullName>
    </submittedName>
</protein>
<dbReference type="Proteomes" id="UP001059950">
    <property type="component" value="Chromosome"/>
</dbReference>
<evidence type="ECO:0000256" key="4">
    <source>
        <dbReference type="ARBA" id="ARBA00023002"/>
    </source>
</evidence>
<keyword evidence="5" id="KW-0472">Membrane</keyword>
<keyword evidence="3" id="KW-0479">Metal-binding</keyword>
<evidence type="ECO:0000256" key="5">
    <source>
        <dbReference type="SAM" id="Phobius"/>
    </source>
</evidence>
<keyword evidence="2" id="KW-0500">Molybdenum</keyword>
<dbReference type="EMBL" id="CP073344">
    <property type="protein sequence ID" value="UTW05047.1"/>
    <property type="molecule type" value="Genomic_DNA"/>
</dbReference>
<dbReference type="Gene3D" id="2.60.40.650">
    <property type="match status" value="1"/>
</dbReference>
<keyword evidence="5" id="KW-0812">Transmembrane</keyword>
<keyword evidence="4" id="KW-0560">Oxidoreductase</keyword>
<name>A0ABY5GZH8_9GAMM</name>
<evidence type="ECO:0000256" key="1">
    <source>
        <dbReference type="ARBA" id="ARBA00001924"/>
    </source>
</evidence>
<gene>
    <name evidence="8" type="ORF">KDX31_08635</name>
</gene>
<accession>A0ABY5GZH8</accession>
<dbReference type="Pfam" id="PF03404">
    <property type="entry name" value="Mo-co_dimer"/>
    <property type="match status" value="1"/>
</dbReference>
<evidence type="ECO:0000313" key="8">
    <source>
        <dbReference type="EMBL" id="UTW05047.1"/>
    </source>
</evidence>
<evidence type="ECO:0000259" key="7">
    <source>
        <dbReference type="Pfam" id="PF03404"/>
    </source>
</evidence>
<keyword evidence="9" id="KW-1185">Reference proteome</keyword>
<dbReference type="InterPro" id="IPR006311">
    <property type="entry name" value="TAT_signal"/>
</dbReference>
<dbReference type="InterPro" id="IPR014756">
    <property type="entry name" value="Ig_E-set"/>
</dbReference>
<dbReference type="PRINTS" id="PR00407">
    <property type="entry name" value="EUMOPTERIN"/>
</dbReference>
<evidence type="ECO:0000256" key="3">
    <source>
        <dbReference type="ARBA" id="ARBA00022723"/>
    </source>
</evidence>
<dbReference type="PANTHER" id="PTHR19372:SF7">
    <property type="entry name" value="SULFITE OXIDASE, MITOCHONDRIAL"/>
    <property type="match status" value="1"/>
</dbReference>
<organism evidence="8 9">
    <name type="scientific">Amphritea atlantica</name>
    <dbReference type="NCBI Taxonomy" id="355243"/>
    <lineage>
        <taxon>Bacteria</taxon>
        <taxon>Pseudomonadati</taxon>
        <taxon>Pseudomonadota</taxon>
        <taxon>Gammaproteobacteria</taxon>
        <taxon>Oceanospirillales</taxon>
        <taxon>Oceanospirillaceae</taxon>
        <taxon>Amphritea</taxon>
    </lineage>
</organism>
<dbReference type="PROSITE" id="PS51318">
    <property type="entry name" value="TAT"/>
    <property type="match status" value="1"/>
</dbReference>
<dbReference type="InterPro" id="IPR008335">
    <property type="entry name" value="Mopterin_OxRdtase_euk"/>
</dbReference>
<dbReference type="Gene3D" id="3.90.420.10">
    <property type="entry name" value="Oxidoreductase, molybdopterin-binding domain"/>
    <property type="match status" value="1"/>
</dbReference>
<evidence type="ECO:0000259" key="6">
    <source>
        <dbReference type="Pfam" id="PF00174"/>
    </source>
</evidence>
<dbReference type="InterPro" id="IPR005066">
    <property type="entry name" value="MoCF_OxRdtse_dimer"/>
</dbReference>
<evidence type="ECO:0000313" key="9">
    <source>
        <dbReference type="Proteomes" id="UP001059950"/>
    </source>
</evidence>
<keyword evidence="5" id="KW-1133">Transmembrane helix</keyword>
<evidence type="ECO:0000256" key="2">
    <source>
        <dbReference type="ARBA" id="ARBA00022505"/>
    </source>
</evidence>
<dbReference type="InterPro" id="IPR036374">
    <property type="entry name" value="OxRdtase_Mopterin-bd_sf"/>
</dbReference>
<reference evidence="8" key="1">
    <citation type="submission" date="2021-04" db="EMBL/GenBank/DDBJ databases">
        <title>Oceanospirillales bacteria with DddD are important DMSP degraders in coastal seawater.</title>
        <authorList>
            <person name="Liu J."/>
        </authorList>
    </citation>
    <scope>NUCLEOTIDE SEQUENCE</scope>
    <source>
        <strain evidence="8">GY6</strain>
    </source>
</reference>
<dbReference type="SUPFAM" id="SSF81296">
    <property type="entry name" value="E set domains"/>
    <property type="match status" value="1"/>
</dbReference>
<feature type="domain" description="Oxidoreductase molybdopterin-binding" evidence="6">
    <location>
        <begin position="122"/>
        <end position="291"/>
    </location>
</feature>
<comment type="cofactor">
    <cofactor evidence="1">
        <name>Mo-molybdopterin</name>
        <dbReference type="ChEBI" id="CHEBI:71302"/>
    </cofactor>
</comment>
<dbReference type="CDD" id="cd02110">
    <property type="entry name" value="SO_family_Moco_dimer"/>
    <property type="match status" value="1"/>
</dbReference>
<feature type="transmembrane region" description="Helical" evidence="5">
    <location>
        <begin position="38"/>
        <end position="58"/>
    </location>
</feature>
<feature type="domain" description="Moybdenum cofactor oxidoreductase dimerisation" evidence="7">
    <location>
        <begin position="319"/>
        <end position="435"/>
    </location>
</feature>
<dbReference type="InterPro" id="IPR000572">
    <property type="entry name" value="OxRdtase_Mopterin-bd_dom"/>
</dbReference>
<dbReference type="SUPFAM" id="SSF56524">
    <property type="entry name" value="Oxidoreductase molybdopterin-binding domain"/>
    <property type="match status" value="1"/>
</dbReference>
<dbReference type="PANTHER" id="PTHR19372">
    <property type="entry name" value="SULFITE REDUCTASE"/>
    <property type="match status" value="1"/>
</dbReference>
<dbReference type="Pfam" id="PF00174">
    <property type="entry name" value="Oxidored_molyb"/>
    <property type="match status" value="1"/>
</dbReference>
<proteinExistence type="predicted"/>